<name>A0ABQ4U6X2_9HYPH</name>
<sequence>MSTLDLSRFDTLTANDLRDALAEVGHPRKPVKTVVLSMTAFTAITEKRLVPGIEYFAIDTSKWEPVMKRTEGGSDGTA</sequence>
<reference evidence="1" key="2">
    <citation type="submission" date="2021-08" db="EMBL/GenBank/DDBJ databases">
        <authorList>
            <person name="Tani A."/>
            <person name="Ola A."/>
            <person name="Ogura Y."/>
            <person name="Katsura K."/>
            <person name="Hayashi T."/>
        </authorList>
    </citation>
    <scope>NUCLEOTIDE SEQUENCE</scope>
    <source>
        <strain evidence="1">NBRC 15686</strain>
    </source>
</reference>
<accession>A0ABQ4U6X2</accession>
<evidence type="ECO:0000313" key="1">
    <source>
        <dbReference type="EMBL" id="GJE63190.1"/>
    </source>
</evidence>
<reference evidence="1" key="1">
    <citation type="journal article" date="2021" name="Front. Microbiol.">
        <title>Comprehensive Comparative Genomics and Phenotyping of Methylobacterium Species.</title>
        <authorList>
            <person name="Alessa O."/>
            <person name="Ogura Y."/>
            <person name="Fujitani Y."/>
            <person name="Takami H."/>
            <person name="Hayashi T."/>
            <person name="Sahin N."/>
            <person name="Tani A."/>
        </authorList>
    </citation>
    <scope>NUCLEOTIDE SEQUENCE</scope>
    <source>
        <strain evidence="1">NBRC 15686</strain>
    </source>
</reference>
<dbReference type="RefSeq" id="WP_238221972.1">
    <property type="nucleotide sequence ID" value="NZ_BAAADH010000020.1"/>
</dbReference>
<dbReference type="EMBL" id="BPRC01000001">
    <property type="protein sequence ID" value="GJE63190.1"/>
    <property type="molecule type" value="Genomic_DNA"/>
</dbReference>
<proteinExistence type="predicted"/>
<gene>
    <name evidence="1" type="ORF">LNAOJCKE_0384</name>
</gene>
<keyword evidence="2" id="KW-1185">Reference proteome</keyword>
<evidence type="ECO:0000313" key="2">
    <source>
        <dbReference type="Proteomes" id="UP001055039"/>
    </source>
</evidence>
<protein>
    <submittedName>
        <fullName evidence="1">Uncharacterized protein</fullName>
    </submittedName>
</protein>
<organism evidence="1 2">
    <name type="scientific">Methylorubrum aminovorans</name>
    <dbReference type="NCBI Taxonomy" id="269069"/>
    <lineage>
        <taxon>Bacteria</taxon>
        <taxon>Pseudomonadati</taxon>
        <taxon>Pseudomonadota</taxon>
        <taxon>Alphaproteobacteria</taxon>
        <taxon>Hyphomicrobiales</taxon>
        <taxon>Methylobacteriaceae</taxon>
        <taxon>Methylorubrum</taxon>
    </lineage>
</organism>
<comment type="caution">
    <text evidence="1">The sequence shown here is derived from an EMBL/GenBank/DDBJ whole genome shotgun (WGS) entry which is preliminary data.</text>
</comment>
<dbReference type="Proteomes" id="UP001055039">
    <property type="component" value="Unassembled WGS sequence"/>
</dbReference>